<keyword evidence="2" id="KW-1185">Reference proteome</keyword>
<evidence type="ECO:0000313" key="2">
    <source>
        <dbReference type="Proteomes" id="UP001251528"/>
    </source>
</evidence>
<gene>
    <name evidence="1" type="ORF">QQS21_000554</name>
</gene>
<dbReference type="Proteomes" id="UP001251528">
    <property type="component" value="Unassembled WGS sequence"/>
</dbReference>
<sequence>MSQMPFSNILGRHTDKWENPKDSMGESVGPLHGGRYHCWEAVGSARQAFTQLSPEIKGYLEASNIPAIDSVSWSMYMIGRTPEKAAPKLLICSTDRKARKFIRKLIKGSKIMEKHPGVGLGDISALPGRHVVKELSRETIQGPRRLCRQ</sequence>
<dbReference type="EMBL" id="JASWJB010000005">
    <property type="protein sequence ID" value="KAK2616511.1"/>
    <property type="molecule type" value="Genomic_DNA"/>
</dbReference>
<evidence type="ECO:0000313" key="1">
    <source>
        <dbReference type="EMBL" id="KAK2616511.1"/>
    </source>
</evidence>
<dbReference type="AlphaFoldDB" id="A0AAJ0D0V3"/>
<accession>A0AAJ0D0V3</accession>
<name>A0AAJ0D0V3_9HYPO</name>
<organism evidence="1 2">
    <name type="scientific">Conoideocrella luteorostrata</name>
    <dbReference type="NCBI Taxonomy" id="1105319"/>
    <lineage>
        <taxon>Eukaryota</taxon>
        <taxon>Fungi</taxon>
        <taxon>Dikarya</taxon>
        <taxon>Ascomycota</taxon>
        <taxon>Pezizomycotina</taxon>
        <taxon>Sordariomycetes</taxon>
        <taxon>Hypocreomycetidae</taxon>
        <taxon>Hypocreales</taxon>
        <taxon>Clavicipitaceae</taxon>
        <taxon>Conoideocrella</taxon>
    </lineage>
</organism>
<proteinExistence type="predicted"/>
<reference evidence="1" key="1">
    <citation type="submission" date="2023-06" db="EMBL/GenBank/DDBJ databases">
        <title>Conoideocrella luteorostrata (Hypocreales: Clavicipitaceae), a potential biocontrol fungus for elongate hemlock scale in United States Christmas tree production areas.</title>
        <authorList>
            <person name="Barrett H."/>
            <person name="Lovett B."/>
            <person name="Macias A.M."/>
            <person name="Stajich J.E."/>
            <person name="Kasson M.T."/>
        </authorList>
    </citation>
    <scope>NUCLEOTIDE SEQUENCE</scope>
    <source>
        <strain evidence="1">ARSEF 14590</strain>
    </source>
</reference>
<comment type="caution">
    <text evidence="1">The sequence shown here is derived from an EMBL/GenBank/DDBJ whole genome shotgun (WGS) entry which is preliminary data.</text>
</comment>
<protein>
    <submittedName>
        <fullName evidence="1">Uncharacterized protein</fullName>
    </submittedName>
</protein>